<name>A0A6S7APX0_9BURK</name>
<dbReference type="EMBL" id="CADIJO010000042">
    <property type="protein sequence ID" value="CAB3742893.1"/>
    <property type="molecule type" value="Genomic_DNA"/>
</dbReference>
<organism evidence="5 6">
    <name type="scientific">Achromobacter deleyi</name>
    <dbReference type="NCBI Taxonomy" id="1353891"/>
    <lineage>
        <taxon>Bacteria</taxon>
        <taxon>Pseudomonadati</taxon>
        <taxon>Pseudomonadota</taxon>
        <taxon>Betaproteobacteria</taxon>
        <taxon>Burkholderiales</taxon>
        <taxon>Alcaligenaceae</taxon>
        <taxon>Achromobacter</taxon>
    </lineage>
</organism>
<evidence type="ECO:0000259" key="4">
    <source>
        <dbReference type="PROSITE" id="PS51755"/>
    </source>
</evidence>
<evidence type="ECO:0000313" key="6">
    <source>
        <dbReference type="Proteomes" id="UP000494111"/>
    </source>
</evidence>
<evidence type="ECO:0000256" key="3">
    <source>
        <dbReference type="PROSITE-ProRule" id="PRU01091"/>
    </source>
</evidence>
<feature type="domain" description="OmpR/PhoB-type" evidence="4">
    <location>
        <begin position="1"/>
        <end position="98"/>
    </location>
</feature>
<dbReference type="PROSITE" id="PS51755">
    <property type="entry name" value="OMPR_PHOB"/>
    <property type="match status" value="1"/>
</dbReference>
<dbReference type="Pfam" id="PF00486">
    <property type="entry name" value="Trans_reg_C"/>
    <property type="match status" value="1"/>
</dbReference>
<keyword evidence="2" id="KW-0802">TPR repeat</keyword>
<evidence type="ECO:0000256" key="2">
    <source>
        <dbReference type="PROSITE-ProRule" id="PRU00339"/>
    </source>
</evidence>
<dbReference type="RefSeq" id="WP_175195844.1">
    <property type="nucleotide sequence ID" value="NZ_CADIJO010000042.1"/>
</dbReference>
<dbReference type="SUPFAM" id="SSF46894">
    <property type="entry name" value="C-terminal effector domain of the bipartite response regulators"/>
    <property type="match status" value="1"/>
</dbReference>
<dbReference type="Gene3D" id="1.25.40.10">
    <property type="entry name" value="Tetratricopeptide repeat domain"/>
    <property type="match status" value="1"/>
</dbReference>
<dbReference type="CDD" id="cd00383">
    <property type="entry name" value="trans_reg_C"/>
    <property type="match status" value="1"/>
</dbReference>
<accession>A0A6S7APX0</accession>
<dbReference type="GO" id="GO:0003677">
    <property type="term" value="F:DNA binding"/>
    <property type="evidence" value="ECO:0007669"/>
    <property type="project" value="UniProtKB-UniRule"/>
</dbReference>
<dbReference type="Proteomes" id="UP000494111">
    <property type="component" value="Unassembled WGS sequence"/>
</dbReference>
<dbReference type="InterPro" id="IPR001867">
    <property type="entry name" value="OmpR/PhoB-type_DNA-bd"/>
</dbReference>
<sequence length="515" mass="56120">MRFGNLMFDPMFRYASRNDGKTIHFTPVESAALSLLTAHAGQILPRHRLLDATQRGEVDALERSVDLLVNRLRTKLGDSARTPRFIATSYGEGYSWIAASAPEPGEDVYVAIGPAAGPEALRTEPRVRAFLDDLADALRARLPTERGVRLLAPKAGEGADAPYRVEVGLRQDAAGVHCAVVLRAAASGAALRAERWTIAPDDLAGAARTAATAFAAAIKSEIWRHLATAGGLAGPTDEPIELRLHRAAVLLSRTPQTWLESEAELQKLRAEDPDDPQTALMWASHLYARLVLDLASDPAQLEPQIEALVFQALPHARGNPMLALAAAKLLCFVSRDHLELAEALAEDAFAQSTAFASAFAVLGQLRLNRGRLPEAIDYFDQGIELAEPGSEFQVFLMVLKCTTLLALDDRQACLAACETLYRTKPLTRMQMGLFLTSPDEVLPDDLRQILLSLDAGLLRRLLLHFDYLFVRRVPDAAGRKNMFRGVLTQLAQHRPLDDLPAPVRVYAEGGAGEGL</sequence>
<dbReference type="SUPFAM" id="SSF48452">
    <property type="entry name" value="TPR-like"/>
    <property type="match status" value="1"/>
</dbReference>
<dbReference type="SMART" id="SM00862">
    <property type="entry name" value="Trans_reg_C"/>
    <property type="match status" value="1"/>
</dbReference>
<dbReference type="Gene3D" id="1.10.10.10">
    <property type="entry name" value="Winged helix-like DNA-binding domain superfamily/Winged helix DNA-binding domain"/>
    <property type="match status" value="1"/>
</dbReference>
<dbReference type="InterPro" id="IPR011990">
    <property type="entry name" value="TPR-like_helical_dom_sf"/>
</dbReference>
<keyword evidence="1 3" id="KW-0238">DNA-binding</keyword>
<dbReference type="InterPro" id="IPR036388">
    <property type="entry name" value="WH-like_DNA-bd_sf"/>
</dbReference>
<protein>
    <recommendedName>
        <fullName evidence="4">OmpR/PhoB-type domain-containing protein</fullName>
    </recommendedName>
</protein>
<evidence type="ECO:0000313" key="5">
    <source>
        <dbReference type="EMBL" id="CAB3742893.1"/>
    </source>
</evidence>
<evidence type="ECO:0000256" key="1">
    <source>
        <dbReference type="ARBA" id="ARBA00023125"/>
    </source>
</evidence>
<dbReference type="InterPro" id="IPR016032">
    <property type="entry name" value="Sig_transdc_resp-reg_C-effctor"/>
</dbReference>
<dbReference type="AlphaFoldDB" id="A0A6S7APX0"/>
<proteinExistence type="predicted"/>
<gene>
    <name evidence="5" type="ORF">LMG3458_06014</name>
</gene>
<dbReference type="GO" id="GO:0000160">
    <property type="term" value="P:phosphorelay signal transduction system"/>
    <property type="evidence" value="ECO:0007669"/>
    <property type="project" value="InterPro"/>
</dbReference>
<dbReference type="PROSITE" id="PS50005">
    <property type="entry name" value="TPR"/>
    <property type="match status" value="1"/>
</dbReference>
<dbReference type="GO" id="GO:0006355">
    <property type="term" value="P:regulation of DNA-templated transcription"/>
    <property type="evidence" value="ECO:0007669"/>
    <property type="project" value="InterPro"/>
</dbReference>
<feature type="repeat" description="TPR" evidence="2">
    <location>
        <begin position="356"/>
        <end position="389"/>
    </location>
</feature>
<reference evidence="5 6" key="1">
    <citation type="submission" date="2020-04" db="EMBL/GenBank/DDBJ databases">
        <authorList>
            <person name="De Canck E."/>
        </authorList>
    </citation>
    <scope>NUCLEOTIDE SEQUENCE [LARGE SCALE GENOMIC DNA]</scope>
    <source>
        <strain evidence="5 6">LMG 3458</strain>
    </source>
</reference>
<feature type="DNA-binding region" description="OmpR/PhoB-type" evidence="3">
    <location>
        <begin position="1"/>
        <end position="98"/>
    </location>
</feature>
<dbReference type="InterPro" id="IPR019734">
    <property type="entry name" value="TPR_rpt"/>
</dbReference>